<name>A0A430B0G3_9ENTE</name>
<dbReference type="AlphaFoldDB" id="A0A430B0G3"/>
<comment type="caution">
    <text evidence="4">The sequence shown here is derived from an EMBL/GenBank/DDBJ whole genome shotgun (WGS) entry which is preliminary data.</text>
</comment>
<proteinExistence type="predicted"/>
<reference evidence="4 5" key="1">
    <citation type="submission" date="2017-05" db="EMBL/GenBank/DDBJ databases">
        <title>Vagococcus spp. assemblies.</title>
        <authorList>
            <person name="Gulvik C.A."/>
        </authorList>
    </citation>
    <scope>NUCLEOTIDE SEQUENCE [LARGE SCALE GENOMIC DNA]</scope>
    <source>
        <strain evidence="4 5">LMG 24798</strain>
    </source>
</reference>
<feature type="transmembrane region" description="Helical" evidence="1">
    <location>
        <begin position="62"/>
        <end position="87"/>
    </location>
</feature>
<evidence type="ECO:0000259" key="2">
    <source>
        <dbReference type="Pfam" id="PF09922"/>
    </source>
</evidence>
<feature type="domain" description="DUF7649" evidence="3">
    <location>
        <begin position="3"/>
        <end position="88"/>
    </location>
</feature>
<feature type="domain" description="Cell wall-active antibiotics response LiaF-like C-terminal" evidence="2">
    <location>
        <begin position="128"/>
        <end position="240"/>
    </location>
</feature>
<accession>A0A430B0G3</accession>
<gene>
    <name evidence="4" type="ORF">CBF27_02190</name>
</gene>
<dbReference type="InterPro" id="IPR016975">
    <property type="entry name" value="Cell_wall_LiaF"/>
</dbReference>
<dbReference type="GO" id="GO:0016020">
    <property type="term" value="C:membrane"/>
    <property type="evidence" value="ECO:0007669"/>
    <property type="project" value="InterPro"/>
</dbReference>
<feature type="transmembrane region" description="Helical" evidence="1">
    <location>
        <begin position="23"/>
        <end position="42"/>
    </location>
</feature>
<dbReference type="InterPro" id="IPR047793">
    <property type="entry name" value="LiaF_C"/>
</dbReference>
<keyword evidence="1" id="KW-1133">Transmembrane helix</keyword>
<sequence>MESSWRFFIIGELLLGLWALSQLLNNVPILILLIFSVINLVYALKKVRQTSFNQFQRVASAVVILLCLFNTPAFWLMIIFAVLFIGLKGVEVSGVALFSGIPWNKKKMVIVNTTESDLKNGRRFKRKWFGNTRIGSNTYEWDDINMSILSGDTIVDLGNTLLPKEDNVILIRKGLGRTRILVPTGIGIMLEHSSIAGDVVFQKKVYHLRNESIKIFSDDYDDAPRRLKIITNTLFGDIEVIRV</sequence>
<evidence type="ECO:0000259" key="3">
    <source>
        <dbReference type="Pfam" id="PF24661"/>
    </source>
</evidence>
<keyword evidence="1" id="KW-0812">Transmembrane</keyword>
<dbReference type="InterPro" id="IPR024425">
    <property type="entry name" value="LiaF-like_C"/>
</dbReference>
<dbReference type="InterPro" id="IPR056066">
    <property type="entry name" value="DUF7649"/>
</dbReference>
<dbReference type="Pfam" id="PF24661">
    <property type="entry name" value="DUF7649"/>
    <property type="match status" value="1"/>
</dbReference>
<dbReference type="PIRSF" id="PIRSF031509">
    <property type="entry name" value="Cell_wall_LiaF/YvqF"/>
    <property type="match status" value="1"/>
</dbReference>
<keyword evidence="5" id="KW-1185">Reference proteome</keyword>
<keyword evidence="1" id="KW-0472">Membrane</keyword>
<dbReference type="OrthoDB" id="2351415at2"/>
<evidence type="ECO:0000256" key="1">
    <source>
        <dbReference type="SAM" id="Phobius"/>
    </source>
</evidence>
<dbReference type="EMBL" id="NGKC01000002">
    <property type="protein sequence ID" value="RSU13731.1"/>
    <property type="molecule type" value="Genomic_DNA"/>
</dbReference>
<protein>
    <submittedName>
        <fullName evidence="4">Uncharacterized protein</fullName>
    </submittedName>
</protein>
<dbReference type="Proteomes" id="UP000286773">
    <property type="component" value="Unassembled WGS sequence"/>
</dbReference>
<evidence type="ECO:0000313" key="4">
    <source>
        <dbReference type="EMBL" id="RSU13731.1"/>
    </source>
</evidence>
<evidence type="ECO:0000313" key="5">
    <source>
        <dbReference type="Proteomes" id="UP000286773"/>
    </source>
</evidence>
<dbReference type="NCBIfam" id="NF040535">
    <property type="entry name" value="LiaF_C_term"/>
    <property type="match status" value="1"/>
</dbReference>
<dbReference type="RefSeq" id="WP_126811970.1">
    <property type="nucleotide sequence ID" value="NZ_NGKC01000002.1"/>
</dbReference>
<organism evidence="4 5">
    <name type="scientific">Vagococcus acidifermentans</name>
    <dbReference type="NCBI Taxonomy" id="564710"/>
    <lineage>
        <taxon>Bacteria</taxon>
        <taxon>Bacillati</taxon>
        <taxon>Bacillota</taxon>
        <taxon>Bacilli</taxon>
        <taxon>Lactobacillales</taxon>
        <taxon>Enterococcaceae</taxon>
        <taxon>Vagococcus</taxon>
    </lineage>
</organism>
<dbReference type="Pfam" id="PF09922">
    <property type="entry name" value="LiaF-like_C"/>
    <property type="match status" value="1"/>
</dbReference>